<gene>
    <name evidence="1" type="ORF">ACHAXA_010583</name>
</gene>
<protein>
    <recommendedName>
        <fullName evidence="3">Sulfotransferase</fullName>
    </recommendedName>
</protein>
<keyword evidence="2" id="KW-1185">Reference proteome</keyword>
<comment type="caution">
    <text evidence="1">The sequence shown here is derived from an EMBL/GenBank/DDBJ whole genome shotgun (WGS) entry which is preliminary data.</text>
</comment>
<name>A0ABD3RZB5_9STRA</name>
<organism evidence="1 2">
    <name type="scientific">Cyclostephanos tholiformis</name>
    <dbReference type="NCBI Taxonomy" id="382380"/>
    <lineage>
        <taxon>Eukaryota</taxon>
        <taxon>Sar</taxon>
        <taxon>Stramenopiles</taxon>
        <taxon>Ochrophyta</taxon>
        <taxon>Bacillariophyta</taxon>
        <taxon>Coscinodiscophyceae</taxon>
        <taxon>Thalassiosirophycidae</taxon>
        <taxon>Stephanodiscales</taxon>
        <taxon>Stephanodiscaceae</taxon>
        <taxon>Cyclostephanos</taxon>
    </lineage>
</organism>
<accession>A0ABD3RZB5</accession>
<sequence length="432" mass="47319">MPKQETDRSPMAIRNRLRVENGGENAADSEHHVMVEGGGHARVKAGRGKVVVGAAAAVAFSLVILCCGGGSGGGGGGGYPITGGGYDGSSTSSRAFTETTPHRAVRIPEQQSIVSTISGGGNGNWSQCVVDPPTPRSMATRRQITDVVNGKGVEPLWLPAYPTSLPNRPYADLIAALTGVANGARSYYRSSKTLRRCHDVVRGGGGGSDNDVRAITCETVHPIVPCLSPHPSSQSPNFGNVVLVALRNPLTAFPAYHQSKAEKYHGQVGQVERKEWIEFRDGFAEQLFAEWRGFIMEWRDMSPYTVGDYVPYEHWMDETRGPSLVIALSKILEREGFPVLYDADTDDGRRGLGCLWHKHIYEAIAEEEKKLAGWYVPKYSRGQLEFMATGLDAFAREIEEKRDDDKRPGDEQLITILREYRNAIRADSVENE</sequence>
<reference evidence="1 2" key="1">
    <citation type="submission" date="2024-10" db="EMBL/GenBank/DDBJ databases">
        <title>Updated reference genomes for cyclostephanoid diatoms.</title>
        <authorList>
            <person name="Roberts W.R."/>
            <person name="Alverson A.J."/>
        </authorList>
    </citation>
    <scope>NUCLEOTIDE SEQUENCE [LARGE SCALE GENOMIC DNA]</scope>
    <source>
        <strain evidence="1 2">AJA228-03</strain>
    </source>
</reference>
<evidence type="ECO:0008006" key="3">
    <source>
        <dbReference type="Google" id="ProtNLM"/>
    </source>
</evidence>
<dbReference type="Proteomes" id="UP001530377">
    <property type="component" value="Unassembled WGS sequence"/>
</dbReference>
<evidence type="ECO:0000313" key="2">
    <source>
        <dbReference type="Proteomes" id="UP001530377"/>
    </source>
</evidence>
<dbReference type="EMBL" id="JALLPB020000100">
    <property type="protein sequence ID" value="KAL3817564.1"/>
    <property type="molecule type" value="Genomic_DNA"/>
</dbReference>
<proteinExistence type="predicted"/>
<dbReference type="AlphaFoldDB" id="A0ABD3RZB5"/>
<evidence type="ECO:0000313" key="1">
    <source>
        <dbReference type="EMBL" id="KAL3817564.1"/>
    </source>
</evidence>